<dbReference type="AlphaFoldDB" id="A0A1C7N9Q4"/>
<comment type="caution">
    <text evidence="2">The sequence shown here is derived from an EMBL/GenBank/DDBJ whole genome shotgun (WGS) entry which is preliminary data.</text>
</comment>
<accession>A0A1C7N9Q4</accession>
<feature type="region of interest" description="Disordered" evidence="1">
    <location>
        <begin position="1"/>
        <end position="76"/>
    </location>
</feature>
<feature type="region of interest" description="Disordered" evidence="1">
    <location>
        <begin position="95"/>
        <end position="128"/>
    </location>
</feature>
<feature type="compositionally biased region" description="Polar residues" evidence="1">
    <location>
        <begin position="1"/>
        <end position="11"/>
    </location>
</feature>
<feature type="compositionally biased region" description="Low complexity" evidence="1">
    <location>
        <begin position="66"/>
        <end position="76"/>
    </location>
</feature>
<reference evidence="2 3" key="1">
    <citation type="submission" date="2016-03" db="EMBL/GenBank/DDBJ databases">
        <title>Choanephora cucurbitarum.</title>
        <authorList>
            <person name="Min B."/>
            <person name="Park H."/>
            <person name="Park J.-H."/>
            <person name="Shin H.-D."/>
            <person name="Choi I.-G."/>
        </authorList>
    </citation>
    <scope>NUCLEOTIDE SEQUENCE [LARGE SCALE GENOMIC DNA]</scope>
    <source>
        <strain evidence="2 3">KUS-F28377</strain>
    </source>
</reference>
<name>A0A1C7N9Q4_9FUNG</name>
<sequence>MFNPQTHQPSSFDAADEQQLPSFIKPESERPDFLSKPSTRLFSDESVESLKKKKSADYTPFQHIPSSSSLPVSKSSTYSDNEVLELALKAKKVDPKNPCLFGHRPPKPPTEESMKRQRPPDFDETVRKYFSGNSKKPKIFEDYLPQHNNNNSNNNINLLSLIAPPTNVKIPQQPPMFPENAFLHAPLVAQQPTAMDEDRKQTPFRSKGVLSVYDDSVSISGKKQYLFENTSNNKIDGDFPTVVSRREEETFAGFDRSKHLNDALLSSESNAQIKPVDR</sequence>
<keyword evidence="3" id="KW-1185">Reference proteome</keyword>
<protein>
    <submittedName>
        <fullName evidence="2">Uncharacterized protein</fullName>
    </submittedName>
</protein>
<evidence type="ECO:0000313" key="2">
    <source>
        <dbReference type="EMBL" id="OBZ85668.1"/>
    </source>
</evidence>
<dbReference type="InParanoid" id="A0A1C7N9Q4"/>
<proteinExistence type="predicted"/>
<dbReference type="EMBL" id="LUGH01000372">
    <property type="protein sequence ID" value="OBZ85668.1"/>
    <property type="molecule type" value="Genomic_DNA"/>
</dbReference>
<evidence type="ECO:0000313" key="3">
    <source>
        <dbReference type="Proteomes" id="UP000093000"/>
    </source>
</evidence>
<feature type="compositionally biased region" description="Basic and acidic residues" evidence="1">
    <location>
        <begin position="109"/>
        <end position="127"/>
    </location>
</feature>
<dbReference type="Proteomes" id="UP000093000">
    <property type="component" value="Unassembled WGS sequence"/>
</dbReference>
<gene>
    <name evidence="2" type="ORF">A0J61_06286</name>
</gene>
<evidence type="ECO:0000256" key="1">
    <source>
        <dbReference type="SAM" id="MobiDB-lite"/>
    </source>
</evidence>
<organism evidence="2 3">
    <name type="scientific">Choanephora cucurbitarum</name>
    <dbReference type="NCBI Taxonomy" id="101091"/>
    <lineage>
        <taxon>Eukaryota</taxon>
        <taxon>Fungi</taxon>
        <taxon>Fungi incertae sedis</taxon>
        <taxon>Mucoromycota</taxon>
        <taxon>Mucoromycotina</taxon>
        <taxon>Mucoromycetes</taxon>
        <taxon>Mucorales</taxon>
        <taxon>Mucorineae</taxon>
        <taxon>Choanephoraceae</taxon>
        <taxon>Choanephoroideae</taxon>
        <taxon>Choanephora</taxon>
    </lineage>
</organism>